<dbReference type="RefSeq" id="WP_092472667.1">
    <property type="nucleotide sequence ID" value="NZ_FOOX01000013.1"/>
</dbReference>
<organism evidence="1 2">
    <name type="scientific">Desulfotruncus arcticus DSM 17038</name>
    <dbReference type="NCBI Taxonomy" id="1121424"/>
    <lineage>
        <taxon>Bacteria</taxon>
        <taxon>Bacillati</taxon>
        <taxon>Bacillota</taxon>
        <taxon>Clostridia</taxon>
        <taxon>Eubacteriales</taxon>
        <taxon>Desulfallaceae</taxon>
        <taxon>Desulfotruncus</taxon>
    </lineage>
</organism>
<protein>
    <recommendedName>
        <fullName evidence="3">HEAT repeat-containing protein</fullName>
    </recommendedName>
</protein>
<proteinExistence type="predicted"/>
<dbReference type="AlphaFoldDB" id="A0A1I2WGC5"/>
<evidence type="ECO:0000313" key="1">
    <source>
        <dbReference type="EMBL" id="SFH00392.1"/>
    </source>
</evidence>
<gene>
    <name evidence="1" type="ORF">SAMN05660649_03492</name>
</gene>
<sequence>MITIEKMLSYEINNLSWLADSLHADDIDQLIKWLGEKDDTIRYSSFLLLQERSREHNDVYPYWDVFLNKLHSSNSYQRSIGLMLMAENAKWDKEGRFDEAIDFLLSFCDDEKPITVRQCIQSLCKVVPYKRHLCAKIAHKLVSIEIMKRKETQRKILLLDILNVLIAIKKQEPADKIDIYISNAMTGEILDKKAKREILKLM</sequence>
<accession>A0A1I2WGC5</accession>
<name>A0A1I2WGC5_9FIRM</name>
<dbReference type="OrthoDB" id="1951221at2"/>
<reference evidence="2" key="1">
    <citation type="submission" date="2016-10" db="EMBL/GenBank/DDBJ databases">
        <authorList>
            <person name="Varghese N."/>
            <person name="Submissions S."/>
        </authorList>
    </citation>
    <scope>NUCLEOTIDE SEQUENCE [LARGE SCALE GENOMIC DNA]</scope>
    <source>
        <strain evidence="2">DSM 17038</strain>
    </source>
</reference>
<dbReference type="SUPFAM" id="SSF48371">
    <property type="entry name" value="ARM repeat"/>
    <property type="match status" value="1"/>
</dbReference>
<dbReference type="EMBL" id="FOOX01000013">
    <property type="protein sequence ID" value="SFH00392.1"/>
    <property type="molecule type" value="Genomic_DNA"/>
</dbReference>
<dbReference type="STRING" id="341036.SAMN05660649_03492"/>
<evidence type="ECO:0000313" key="2">
    <source>
        <dbReference type="Proteomes" id="UP000199337"/>
    </source>
</evidence>
<evidence type="ECO:0008006" key="3">
    <source>
        <dbReference type="Google" id="ProtNLM"/>
    </source>
</evidence>
<keyword evidence="2" id="KW-1185">Reference proteome</keyword>
<dbReference type="Proteomes" id="UP000199337">
    <property type="component" value="Unassembled WGS sequence"/>
</dbReference>
<dbReference type="InterPro" id="IPR016024">
    <property type="entry name" value="ARM-type_fold"/>
</dbReference>